<dbReference type="AlphaFoldDB" id="A0AAE0IAY4"/>
<reference evidence="12" key="1">
    <citation type="journal article" date="2023" name="Mol. Phylogenet. Evol.">
        <title>Genome-scale phylogeny and comparative genomics of the fungal order Sordariales.</title>
        <authorList>
            <person name="Hensen N."/>
            <person name="Bonometti L."/>
            <person name="Westerberg I."/>
            <person name="Brannstrom I.O."/>
            <person name="Guillou S."/>
            <person name="Cros-Aarteil S."/>
            <person name="Calhoun S."/>
            <person name="Haridas S."/>
            <person name="Kuo A."/>
            <person name="Mondo S."/>
            <person name="Pangilinan J."/>
            <person name="Riley R."/>
            <person name="LaButti K."/>
            <person name="Andreopoulos B."/>
            <person name="Lipzen A."/>
            <person name="Chen C."/>
            <person name="Yan M."/>
            <person name="Daum C."/>
            <person name="Ng V."/>
            <person name="Clum A."/>
            <person name="Steindorff A."/>
            <person name="Ohm R.A."/>
            <person name="Martin F."/>
            <person name="Silar P."/>
            <person name="Natvig D.O."/>
            <person name="Lalanne C."/>
            <person name="Gautier V."/>
            <person name="Ament-Velasquez S.L."/>
            <person name="Kruys A."/>
            <person name="Hutchinson M.I."/>
            <person name="Powell A.J."/>
            <person name="Barry K."/>
            <person name="Miller A.N."/>
            <person name="Grigoriev I.V."/>
            <person name="Debuchy R."/>
            <person name="Gladieux P."/>
            <person name="Hiltunen Thoren M."/>
            <person name="Johannesson H."/>
        </authorList>
    </citation>
    <scope>NUCLEOTIDE SEQUENCE</scope>
    <source>
        <strain evidence="12">CBS 118394</strain>
    </source>
</reference>
<evidence type="ECO:0000259" key="11">
    <source>
        <dbReference type="Pfam" id="PF05572"/>
    </source>
</evidence>
<keyword evidence="6" id="KW-0378">Hydrolase</keyword>
<gene>
    <name evidence="12" type="ORF">B0H66DRAFT_179184</name>
</gene>
<dbReference type="PANTHER" id="PTHR47466:SF1">
    <property type="entry name" value="METALLOPROTEASE MEP1 (AFU_ORTHOLOGUE AFUA_1G07730)-RELATED"/>
    <property type="match status" value="1"/>
</dbReference>
<evidence type="ECO:0000256" key="1">
    <source>
        <dbReference type="ARBA" id="ARBA00003174"/>
    </source>
</evidence>
<evidence type="ECO:0000256" key="6">
    <source>
        <dbReference type="ARBA" id="ARBA00022801"/>
    </source>
</evidence>
<dbReference type="SUPFAM" id="SSF55486">
    <property type="entry name" value="Metalloproteases ('zincins'), catalytic domain"/>
    <property type="match status" value="1"/>
</dbReference>
<dbReference type="Gene3D" id="3.40.390.10">
    <property type="entry name" value="Collagenase (Catalytic Domain)"/>
    <property type="match status" value="1"/>
</dbReference>
<sequence>MFIQEFLLGLLAVSPVMAEKCDVHIDGVLLPQLEFDQLLTARADPPVPPTVDLYVHVVAGSTKRDDGYLSADEVVGQVQLIKDLYKPTGLTFNHNKDTMAKWYVNSSWAGEETGSAFNEMKMALHQGDYKTINLYIRNITDLRYGGTCTNPWRARTDVPDKARRLALDGCVIATFSLPGSNHAFMNQGKTAVHEIGHWWGLWHPWEDGGIRNGVNPPDPCWVGNPDDNVTDTPKMKNTGTGTCVETQDSCRGDAFTDPIHNYMAYSSDACLTEFTKGQVSRMYAIYDEFRKTGQPI</sequence>
<name>A0AAE0IAY4_9PEZI</name>
<proteinExistence type="inferred from homology"/>
<dbReference type="GO" id="GO:0006508">
    <property type="term" value="P:proteolysis"/>
    <property type="evidence" value="ECO:0007669"/>
    <property type="project" value="UniProtKB-KW"/>
</dbReference>
<evidence type="ECO:0000256" key="5">
    <source>
        <dbReference type="ARBA" id="ARBA00022729"/>
    </source>
</evidence>
<evidence type="ECO:0000256" key="2">
    <source>
        <dbReference type="ARBA" id="ARBA00008721"/>
    </source>
</evidence>
<keyword evidence="5 10" id="KW-0732">Signal</keyword>
<dbReference type="InterPro" id="IPR008754">
    <property type="entry name" value="Peptidase_M43"/>
</dbReference>
<feature type="domain" description="Peptidase M43 pregnancy-associated plasma-A" evidence="11">
    <location>
        <begin position="128"/>
        <end position="285"/>
    </location>
</feature>
<evidence type="ECO:0000256" key="10">
    <source>
        <dbReference type="SAM" id="SignalP"/>
    </source>
</evidence>
<evidence type="ECO:0000256" key="8">
    <source>
        <dbReference type="ARBA" id="ARBA00023049"/>
    </source>
</evidence>
<protein>
    <recommendedName>
        <fullName evidence="11">Peptidase M43 pregnancy-associated plasma-A domain-containing protein</fullName>
    </recommendedName>
</protein>
<evidence type="ECO:0000256" key="3">
    <source>
        <dbReference type="ARBA" id="ARBA00022670"/>
    </source>
</evidence>
<evidence type="ECO:0000313" key="13">
    <source>
        <dbReference type="Proteomes" id="UP001283341"/>
    </source>
</evidence>
<dbReference type="InterPro" id="IPR024079">
    <property type="entry name" value="MetalloPept_cat_dom_sf"/>
</dbReference>
<evidence type="ECO:0000313" key="12">
    <source>
        <dbReference type="EMBL" id="KAK3321686.1"/>
    </source>
</evidence>
<keyword evidence="7" id="KW-0862">Zinc</keyword>
<accession>A0AAE0IAY4</accession>
<feature type="chain" id="PRO_5042117080" description="Peptidase M43 pregnancy-associated plasma-A domain-containing protein" evidence="10">
    <location>
        <begin position="19"/>
        <end position="296"/>
    </location>
</feature>
<keyword evidence="8" id="KW-0482">Metalloprotease</keyword>
<evidence type="ECO:0000256" key="7">
    <source>
        <dbReference type="ARBA" id="ARBA00022833"/>
    </source>
</evidence>
<evidence type="ECO:0000256" key="9">
    <source>
        <dbReference type="ARBA" id="ARBA00023157"/>
    </source>
</evidence>
<keyword evidence="13" id="KW-1185">Reference proteome</keyword>
<keyword evidence="4" id="KW-0479">Metal-binding</keyword>
<dbReference type="Pfam" id="PF05572">
    <property type="entry name" value="Peptidase_M43"/>
    <property type="match status" value="1"/>
</dbReference>
<keyword evidence="3" id="KW-0645">Protease</keyword>
<dbReference type="PANTHER" id="PTHR47466">
    <property type="match status" value="1"/>
</dbReference>
<dbReference type="CDD" id="cd04275">
    <property type="entry name" value="ZnMc_pappalysin_like"/>
    <property type="match status" value="1"/>
</dbReference>
<dbReference type="GO" id="GO:0008237">
    <property type="term" value="F:metallopeptidase activity"/>
    <property type="evidence" value="ECO:0007669"/>
    <property type="project" value="UniProtKB-KW"/>
</dbReference>
<comment type="function">
    <text evidence="1">Secreted metalloproteinase that allows assimilation of proteinaceous substrates.</text>
</comment>
<dbReference type="EMBL" id="JAUEDM010000003">
    <property type="protein sequence ID" value="KAK3321686.1"/>
    <property type="molecule type" value="Genomic_DNA"/>
</dbReference>
<comment type="caution">
    <text evidence="12">The sequence shown here is derived from an EMBL/GenBank/DDBJ whole genome shotgun (WGS) entry which is preliminary data.</text>
</comment>
<reference evidence="12" key="2">
    <citation type="submission" date="2023-06" db="EMBL/GenBank/DDBJ databases">
        <authorList>
            <consortium name="Lawrence Berkeley National Laboratory"/>
            <person name="Haridas S."/>
            <person name="Hensen N."/>
            <person name="Bonometti L."/>
            <person name="Westerberg I."/>
            <person name="Brannstrom I.O."/>
            <person name="Guillou S."/>
            <person name="Cros-Aarteil S."/>
            <person name="Calhoun S."/>
            <person name="Kuo A."/>
            <person name="Mondo S."/>
            <person name="Pangilinan J."/>
            <person name="Riley R."/>
            <person name="Labutti K."/>
            <person name="Andreopoulos B."/>
            <person name="Lipzen A."/>
            <person name="Chen C."/>
            <person name="Yanf M."/>
            <person name="Daum C."/>
            <person name="Ng V."/>
            <person name="Clum A."/>
            <person name="Steindorff A."/>
            <person name="Ohm R."/>
            <person name="Martin F."/>
            <person name="Silar P."/>
            <person name="Natvig D."/>
            <person name="Lalanne C."/>
            <person name="Gautier V."/>
            <person name="Ament-Velasquez S.L."/>
            <person name="Kruys A."/>
            <person name="Hutchinson M.I."/>
            <person name="Powell A.J."/>
            <person name="Barry K."/>
            <person name="Miller A.N."/>
            <person name="Grigoriev I.V."/>
            <person name="Debuchy R."/>
            <person name="Gladieux P."/>
            <person name="Thoren M.H."/>
            <person name="Johannesson H."/>
        </authorList>
    </citation>
    <scope>NUCLEOTIDE SEQUENCE</scope>
    <source>
        <strain evidence="12">CBS 118394</strain>
    </source>
</reference>
<feature type="signal peptide" evidence="10">
    <location>
        <begin position="1"/>
        <end position="18"/>
    </location>
</feature>
<dbReference type="Proteomes" id="UP001283341">
    <property type="component" value="Unassembled WGS sequence"/>
</dbReference>
<evidence type="ECO:0000256" key="4">
    <source>
        <dbReference type="ARBA" id="ARBA00022723"/>
    </source>
</evidence>
<dbReference type="GO" id="GO:0046872">
    <property type="term" value="F:metal ion binding"/>
    <property type="evidence" value="ECO:0007669"/>
    <property type="project" value="UniProtKB-KW"/>
</dbReference>
<comment type="similarity">
    <text evidence="2">Belongs to the peptidase M43B family.</text>
</comment>
<keyword evidence="9" id="KW-1015">Disulfide bond</keyword>
<organism evidence="12 13">
    <name type="scientific">Apodospora peruviana</name>
    <dbReference type="NCBI Taxonomy" id="516989"/>
    <lineage>
        <taxon>Eukaryota</taxon>
        <taxon>Fungi</taxon>
        <taxon>Dikarya</taxon>
        <taxon>Ascomycota</taxon>
        <taxon>Pezizomycotina</taxon>
        <taxon>Sordariomycetes</taxon>
        <taxon>Sordariomycetidae</taxon>
        <taxon>Sordariales</taxon>
        <taxon>Lasiosphaeriaceae</taxon>
        <taxon>Apodospora</taxon>
    </lineage>
</organism>